<feature type="domain" description="Peptidase M10 metallopeptidase" evidence="6">
    <location>
        <begin position="101"/>
        <end position="241"/>
    </location>
</feature>
<proteinExistence type="predicted"/>
<sequence>MRLLFNFLFFIPRLVVKIIWQLIWSLIKIGSLFAIVVLLLLFYAQNSNSALANQISTFSNNLSTYFNSEDMEDVASDVTEVVSNLKTDHYSNMGSTRWSQKTATVYIATQDETLISAYKEAISNWNSTGAFTFTMTSDQNKADIIATDYSDKASQAAGLANTTTDMLTNRITHVEVMLNTYYLTSDSFGYTYERIVNTAEHELGHAIGLDHDDSQQSVMQSSGSYYGIQTTDITTVQKLYTS</sequence>
<dbReference type="InterPro" id="IPR001818">
    <property type="entry name" value="Pept_M10_metallopeptidase"/>
</dbReference>
<protein>
    <submittedName>
        <fullName evidence="7">Zn-dependent protease</fullName>
    </submittedName>
</protein>
<name>A0ABS2PMN9_9STRE</name>
<keyword evidence="3" id="KW-0378">Hydrolase</keyword>
<accession>A0ABS2PMN9</accession>
<keyword evidence="2" id="KW-0479">Metal-binding</keyword>
<organism evidence="7 8">
    <name type="scientific">Streptococcus saliviloxodontae</name>
    <dbReference type="NCBI Taxonomy" id="1349416"/>
    <lineage>
        <taxon>Bacteria</taxon>
        <taxon>Bacillati</taxon>
        <taxon>Bacillota</taxon>
        <taxon>Bacilli</taxon>
        <taxon>Lactobacillales</taxon>
        <taxon>Streptococcaceae</taxon>
        <taxon>Streptococcus</taxon>
    </lineage>
</organism>
<keyword evidence="8" id="KW-1185">Reference proteome</keyword>
<dbReference type="GO" id="GO:0006508">
    <property type="term" value="P:proteolysis"/>
    <property type="evidence" value="ECO:0007669"/>
    <property type="project" value="UniProtKB-KW"/>
</dbReference>
<reference evidence="7 8" key="1">
    <citation type="submission" date="2021-01" db="EMBL/GenBank/DDBJ databases">
        <title>Genomic Encyclopedia of Type Strains, Phase IV (KMG-IV): sequencing the most valuable type-strain genomes for metagenomic binning, comparative biology and taxonomic classification.</title>
        <authorList>
            <person name="Goeker M."/>
        </authorList>
    </citation>
    <scope>NUCLEOTIDE SEQUENCE [LARGE SCALE GENOMIC DNA]</scope>
    <source>
        <strain evidence="7 8">DSM 27513</strain>
    </source>
</reference>
<evidence type="ECO:0000256" key="3">
    <source>
        <dbReference type="ARBA" id="ARBA00022801"/>
    </source>
</evidence>
<evidence type="ECO:0000313" key="8">
    <source>
        <dbReference type="Proteomes" id="UP000809081"/>
    </source>
</evidence>
<keyword evidence="5" id="KW-0812">Transmembrane</keyword>
<evidence type="ECO:0000313" key="7">
    <source>
        <dbReference type="EMBL" id="MBM7636614.1"/>
    </source>
</evidence>
<dbReference type="InterPro" id="IPR024079">
    <property type="entry name" value="MetalloPept_cat_dom_sf"/>
</dbReference>
<dbReference type="RefSeq" id="WP_205017485.1">
    <property type="nucleotide sequence ID" value="NZ_JAFBEI010000029.1"/>
</dbReference>
<dbReference type="Proteomes" id="UP000809081">
    <property type="component" value="Unassembled WGS sequence"/>
</dbReference>
<evidence type="ECO:0000256" key="5">
    <source>
        <dbReference type="SAM" id="Phobius"/>
    </source>
</evidence>
<evidence type="ECO:0000256" key="1">
    <source>
        <dbReference type="ARBA" id="ARBA00022670"/>
    </source>
</evidence>
<evidence type="ECO:0000259" key="6">
    <source>
        <dbReference type="Pfam" id="PF00413"/>
    </source>
</evidence>
<dbReference type="Gene3D" id="3.40.390.10">
    <property type="entry name" value="Collagenase (Catalytic Domain)"/>
    <property type="match status" value="1"/>
</dbReference>
<keyword evidence="5" id="KW-1133">Transmembrane helix</keyword>
<dbReference type="SUPFAM" id="SSF55486">
    <property type="entry name" value="Metalloproteases ('zincins'), catalytic domain"/>
    <property type="match status" value="1"/>
</dbReference>
<keyword evidence="5" id="KW-0472">Membrane</keyword>
<gene>
    <name evidence="7" type="ORF">JOC31_001438</name>
</gene>
<dbReference type="EMBL" id="JAFBEI010000029">
    <property type="protein sequence ID" value="MBM7636614.1"/>
    <property type="molecule type" value="Genomic_DNA"/>
</dbReference>
<feature type="transmembrane region" description="Helical" evidence="5">
    <location>
        <begin position="21"/>
        <end position="44"/>
    </location>
</feature>
<dbReference type="Pfam" id="PF00413">
    <property type="entry name" value="Peptidase_M10"/>
    <property type="match status" value="1"/>
</dbReference>
<evidence type="ECO:0000256" key="2">
    <source>
        <dbReference type="ARBA" id="ARBA00022723"/>
    </source>
</evidence>
<keyword evidence="4" id="KW-0862">Zinc</keyword>
<evidence type="ECO:0000256" key="4">
    <source>
        <dbReference type="ARBA" id="ARBA00022833"/>
    </source>
</evidence>
<keyword evidence="1 7" id="KW-0645">Protease</keyword>
<dbReference type="GO" id="GO:0008233">
    <property type="term" value="F:peptidase activity"/>
    <property type="evidence" value="ECO:0007669"/>
    <property type="project" value="UniProtKB-KW"/>
</dbReference>
<comment type="caution">
    <text evidence="7">The sequence shown here is derived from an EMBL/GenBank/DDBJ whole genome shotgun (WGS) entry which is preliminary data.</text>
</comment>
<dbReference type="CDD" id="cd04268">
    <property type="entry name" value="ZnMc_MMP_like"/>
    <property type="match status" value="1"/>
</dbReference>